<feature type="transmembrane region" description="Helical" evidence="1">
    <location>
        <begin position="105"/>
        <end position="128"/>
    </location>
</feature>
<dbReference type="Proteomes" id="UP000295293">
    <property type="component" value="Unassembled WGS sequence"/>
</dbReference>
<keyword evidence="1" id="KW-0472">Membrane</keyword>
<keyword evidence="1" id="KW-1133">Transmembrane helix</keyword>
<proteinExistence type="predicted"/>
<evidence type="ECO:0000313" key="3">
    <source>
        <dbReference type="Proteomes" id="UP000295293"/>
    </source>
</evidence>
<feature type="transmembrane region" description="Helical" evidence="1">
    <location>
        <begin position="47"/>
        <end position="66"/>
    </location>
</feature>
<sequence>MHWLRIAAFAVAIVFSGMLVGFAIGLSMSHWEIYGSTIGQAIDNSRLVWYLAAYGAAMLLYGWFGVSRLRLLQVLAVFVRVQLLGAAQSLAFFKTAPHNLFDSWALLRGLTAALLGYALARLGLFSLLSSSTPPSRDAA</sequence>
<accession>A0A4R6YLS9</accession>
<comment type="caution">
    <text evidence="2">The sequence shown here is derived from an EMBL/GenBank/DDBJ whole genome shotgun (WGS) entry which is preliminary data.</text>
</comment>
<protein>
    <submittedName>
        <fullName evidence="2">Uncharacterized protein</fullName>
    </submittedName>
</protein>
<keyword evidence="1" id="KW-0812">Transmembrane</keyword>
<feature type="transmembrane region" description="Helical" evidence="1">
    <location>
        <begin position="6"/>
        <end position="26"/>
    </location>
</feature>
<evidence type="ECO:0000313" key="2">
    <source>
        <dbReference type="EMBL" id="TDR38234.1"/>
    </source>
</evidence>
<organism evidence="2 3">
    <name type="scientific">Tahibacter aquaticus</name>
    <dbReference type="NCBI Taxonomy" id="520092"/>
    <lineage>
        <taxon>Bacteria</taxon>
        <taxon>Pseudomonadati</taxon>
        <taxon>Pseudomonadota</taxon>
        <taxon>Gammaproteobacteria</taxon>
        <taxon>Lysobacterales</taxon>
        <taxon>Rhodanobacteraceae</taxon>
        <taxon>Tahibacter</taxon>
    </lineage>
</organism>
<reference evidence="2 3" key="1">
    <citation type="submission" date="2019-03" db="EMBL/GenBank/DDBJ databases">
        <title>Genomic Encyclopedia of Type Strains, Phase IV (KMG-IV): sequencing the most valuable type-strain genomes for metagenomic binning, comparative biology and taxonomic classification.</title>
        <authorList>
            <person name="Goeker M."/>
        </authorList>
    </citation>
    <scope>NUCLEOTIDE SEQUENCE [LARGE SCALE GENOMIC DNA]</scope>
    <source>
        <strain evidence="2 3">DSM 21667</strain>
    </source>
</reference>
<dbReference type="EMBL" id="SNZH01000022">
    <property type="protein sequence ID" value="TDR38234.1"/>
    <property type="molecule type" value="Genomic_DNA"/>
</dbReference>
<dbReference type="RefSeq" id="WP_133821576.1">
    <property type="nucleotide sequence ID" value="NZ_SNZH01000022.1"/>
</dbReference>
<keyword evidence="3" id="KW-1185">Reference proteome</keyword>
<dbReference type="AlphaFoldDB" id="A0A4R6YLS9"/>
<feature type="transmembrane region" description="Helical" evidence="1">
    <location>
        <begin position="72"/>
        <end position="93"/>
    </location>
</feature>
<name>A0A4R6YLS9_9GAMM</name>
<gene>
    <name evidence="2" type="ORF">DFR29_12234</name>
</gene>
<evidence type="ECO:0000256" key="1">
    <source>
        <dbReference type="SAM" id="Phobius"/>
    </source>
</evidence>